<dbReference type="InterPro" id="IPR000801">
    <property type="entry name" value="Esterase-like"/>
</dbReference>
<accession>A0A1I2G2F2</accession>
<evidence type="ECO:0000256" key="2">
    <source>
        <dbReference type="SAM" id="Phobius"/>
    </source>
</evidence>
<dbReference type="SUPFAM" id="SSF53474">
    <property type="entry name" value="alpha/beta-Hydrolases"/>
    <property type="match status" value="1"/>
</dbReference>
<organism evidence="3 4">
    <name type="scientific">Actinoplanes philippinensis</name>
    <dbReference type="NCBI Taxonomy" id="35752"/>
    <lineage>
        <taxon>Bacteria</taxon>
        <taxon>Bacillati</taxon>
        <taxon>Actinomycetota</taxon>
        <taxon>Actinomycetes</taxon>
        <taxon>Micromonosporales</taxon>
        <taxon>Micromonosporaceae</taxon>
        <taxon>Actinoplanes</taxon>
    </lineage>
</organism>
<dbReference type="GO" id="GO:0016747">
    <property type="term" value="F:acyltransferase activity, transferring groups other than amino-acyl groups"/>
    <property type="evidence" value="ECO:0007669"/>
    <property type="project" value="TreeGrafter"/>
</dbReference>
<dbReference type="InterPro" id="IPR029058">
    <property type="entry name" value="AB_hydrolase_fold"/>
</dbReference>
<keyword evidence="4" id="KW-1185">Reference proteome</keyword>
<dbReference type="PANTHER" id="PTHR48098">
    <property type="entry name" value="ENTEROCHELIN ESTERASE-RELATED"/>
    <property type="match status" value="1"/>
</dbReference>
<dbReference type="InterPro" id="IPR050583">
    <property type="entry name" value="Mycobacterial_A85_antigen"/>
</dbReference>
<dbReference type="RefSeq" id="WP_093614972.1">
    <property type="nucleotide sequence ID" value="NZ_BOMT01000023.1"/>
</dbReference>
<dbReference type="Proteomes" id="UP000199645">
    <property type="component" value="Unassembled WGS sequence"/>
</dbReference>
<dbReference type="PANTHER" id="PTHR48098:SF1">
    <property type="entry name" value="DIACYLGLYCEROL ACYLTRANSFERASE_MYCOLYLTRANSFERASE AG85A"/>
    <property type="match status" value="1"/>
</dbReference>
<reference evidence="3 4" key="1">
    <citation type="submission" date="2016-10" db="EMBL/GenBank/DDBJ databases">
        <authorList>
            <person name="de Groot N.N."/>
        </authorList>
    </citation>
    <scope>NUCLEOTIDE SEQUENCE [LARGE SCALE GENOMIC DNA]</scope>
    <source>
        <strain evidence="3 4">DSM 43019</strain>
    </source>
</reference>
<dbReference type="Pfam" id="PF00756">
    <property type="entry name" value="Esterase"/>
    <property type="match status" value="1"/>
</dbReference>
<feature type="transmembrane region" description="Helical" evidence="2">
    <location>
        <begin position="6"/>
        <end position="27"/>
    </location>
</feature>
<evidence type="ECO:0000313" key="3">
    <source>
        <dbReference type="EMBL" id="SFF10946.1"/>
    </source>
</evidence>
<feature type="transmembrane region" description="Helical" evidence="2">
    <location>
        <begin position="39"/>
        <end position="59"/>
    </location>
</feature>
<feature type="region of interest" description="Disordered" evidence="1">
    <location>
        <begin position="343"/>
        <end position="365"/>
    </location>
</feature>
<sequence length="365" mass="37695">MSPDSLGPELLALAATVLAAVLVSPLWNRAARPGRRLAVRTAAVAACLITAAATALLWVNRQVEAYPTWAGLLGSEPATAVPAASAGGAGTGTVTTMTVTGPASGLTLPMYVYLPPGYDRQPATRYPVVEALHGYPGSPAQWLSGLHAAAVLDEEIDAGRMAPTVVLFPYQTPDPALDTECTDLAGGPRAETFLTVDVPAAAKARLHLRTDAAGWGLIGYSAGGYCATDLLLRHPMEYAAGAALSGYATPGIRVGDGAENTGYNALWRLAHLPPPAVSLYLSCARTDRAPMRDTQALAAAARAPLSVTTSYLGGGGHNLRSWQAMEAPAFDWLSTSLGRPAGPEMGRVAVPPKETTALRPPGGGR</sequence>
<keyword evidence="2" id="KW-1133">Transmembrane helix</keyword>
<name>A0A1I2G2F2_9ACTN</name>
<dbReference type="STRING" id="35752.SAMN05421541_106101"/>
<keyword evidence="2" id="KW-0472">Membrane</keyword>
<dbReference type="OrthoDB" id="3670437at2"/>
<keyword evidence="2" id="KW-0812">Transmembrane</keyword>
<protein>
    <submittedName>
        <fullName evidence="3">Putative esterase</fullName>
    </submittedName>
</protein>
<dbReference type="Gene3D" id="3.40.50.1820">
    <property type="entry name" value="alpha/beta hydrolase"/>
    <property type="match status" value="1"/>
</dbReference>
<evidence type="ECO:0000256" key="1">
    <source>
        <dbReference type="SAM" id="MobiDB-lite"/>
    </source>
</evidence>
<proteinExistence type="predicted"/>
<dbReference type="EMBL" id="FONV01000006">
    <property type="protein sequence ID" value="SFF10946.1"/>
    <property type="molecule type" value="Genomic_DNA"/>
</dbReference>
<dbReference type="AlphaFoldDB" id="A0A1I2G2F2"/>
<evidence type="ECO:0000313" key="4">
    <source>
        <dbReference type="Proteomes" id="UP000199645"/>
    </source>
</evidence>
<gene>
    <name evidence="3" type="ORF">SAMN05421541_106101</name>
</gene>